<evidence type="ECO:0000313" key="1">
    <source>
        <dbReference type="EMBL" id="QNR25642.1"/>
    </source>
</evidence>
<proteinExistence type="predicted"/>
<gene>
    <name evidence="1" type="ORF">H4K34_07315</name>
</gene>
<evidence type="ECO:0000313" key="2">
    <source>
        <dbReference type="Proteomes" id="UP000516305"/>
    </source>
</evidence>
<reference evidence="1 2" key="1">
    <citation type="submission" date="2020-08" db="EMBL/GenBank/DDBJ databases">
        <title>Croceimicrobium hydrocarbonivorans gen. nov., sp. nov., a novel marine bacterium isolated from a bacterial consortium that degrades polyethylene terephthalate.</title>
        <authorList>
            <person name="Liu R."/>
        </authorList>
    </citation>
    <scope>NUCLEOTIDE SEQUENCE [LARGE SCALE GENOMIC DNA]</scope>
    <source>
        <strain evidence="1 2">A20-9</strain>
    </source>
</reference>
<dbReference type="KEGG" id="chyd:H4K34_07315"/>
<sequence length="165" mass="19052">MYPLRSILVLLLFFFALNVVGELVTGPLMGDAIPAWKIAAVSLISALGASYQLSRRGLKPGDVFKYFRRTYLVPGLELERLYPALLEKFPPREFKVDLSSDHQEIRIRRKANWRSFGEVLSLKIVDSHLQLWIRPKYYIDVFDQGQAYESLLQLEQVLNTESYEA</sequence>
<dbReference type="RefSeq" id="WP_210760168.1">
    <property type="nucleotide sequence ID" value="NZ_CP060139.1"/>
</dbReference>
<dbReference type="EMBL" id="CP060139">
    <property type="protein sequence ID" value="QNR25642.1"/>
    <property type="molecule type" value="Genomic_DNA"/>
</dbReference>
<keyword evidence="2" id="KW-1185">Reference proteome</keyword>
<protein>
    <submittedName>
        <fullName evidence="1">Uncharacterized protein</fullName>
    </submittedName>
</protein>
<name>A0A7H0VIU4_9FLAO</name>
<dbReference type="AlphaFoldDB" id="A0A7H0VIU4"/>
<dbReference type="Proteomes" id="UP000516305">
    <property type="component" value="Chromosome"/>
</dbReference>
<accession>A0A7H0VIU4</accession>
<organism evidence="1 2">
    <name type="scientific">Croceimicrobium hydrocarbonivorans</name>
    <dbReference type="NCBI Taxonomy" id="2761580"/>
    <lineage>
        <taxon>Bacteria</taxon>
        <taxon>Pseudomonadati</taxon>
        <taxon>Bacteroidota</taxon>
        <taxon>Flavobacteriia</taxon>
        <taxon>Flavobacteriales</taxon>
        <taxon>Owenweeksiaceae</taxon>
        <taxon>Croceimicrobium</taxon>
    </lineage>
</organism>